<accession>A0ABY8LA24</accession>
<evidence type="ECO:0008006" key="4">
    <source>
        <dbReference type="Google" id="ProtNLM"/>
    </source>
</evidence>
<dbReference type="Proteomes" id="UP001243420">
    <property type="component" value="Chromosome"/>
</dbReference>
<organism evidence="2 3">
    <name type="scientific">Jannaschia ovalis</name>
    <dbReference type="NCBI Taxonomy" id="3038773"/>
    <lineage>
        <taxon>Bacteria</taxon>
        <taxon>Pseudomonadati</taxon>
        <taxon>Pseudomonadota</taxon>
        <taxon>Alphaproteobacteria</taxon>
        <taxon>Rhodobacterales</taxon>
        <taxon>Roseobacteraceae</taxon>
        <taxon>Jannaschia</taxon>
    </lineage>
</organism>
<dbReference type="EMBL" id="CP122537">
    <property type="protein sequence ID" value="WGH77223.1"/>
    <property type="molecule type" value="Genomic_DNA"/>
</dbReference>
<protein>
    <recommendedName>
        <fullName evidence="4">Lipoprotein</fullName>
    </recommendedName>
</protein>
<evidence type="ECO:0000313" key="2">
    <source>
        <dbReference type="EMBL" id="WGH77223.1"/>
    </source>
</evidence>
<evidence type="ECO:0000313" key="3">
    <source>
        <dbReference type="Proteomes" id="UP001243420"/>
    </source>
</evidence>
<gene>
    <name evidence="2" type="ORF">P8627_09165</name>
</gene>
<name>A0ABY8LA24_9RHOB</name>
<sequence length="158" mass="16454">MFRAIPAALAAALLAQPAAALSCLAPTMQGSFQAASDSEATYVLARGIFAPLPDQPEGPEGDPNDKQDYSVETLFTGQVASAQGFVQPARTAVTIEIGCEAAWCGAVPEGEVVALIERREDRFVLEQGPCPRFALTATDEVVNAALACARGEACEAPE</sequence>
<keyword evidence="1" id="KW-0732">Signal</keyword>
<keyword evidence="3" id="KW-1185">Reference proteome</keyword>
<dbReference type="PROSITE" id="PS51257">
    <property type="entry name" value="PROKAR_LIPOPROTEIN"/>
    <property type="match status" value="1"/>
</dbReference>
<feature type="signal peptide" evidence="1">
    <location>
        <begin position="1"/>
        <end position="20"/>
    </location>
</feature>
<feature type="chain" id="PRO_5045505329" description="Lipoprotein" evidence="1">
    <location>
        <begin position="21"/>
        <end position="158"/>
    </location>
</feature>
<proteinExistence type="predicted"/>
<evidence type="ECO:0000256" key="1">
    <source>
        <dbReference type="SAM" id="SignalP"/>
    </source>
</evidence>
<dbReference type="RefSeq" id="WP_279963797.1">
    <property type="nucleotide sequence ID" value="NZ_CP122537.1"/>
</dbReference>
<reference evidence="2 3" key="1">
    <citation type="submission" date="2023-04" db="EMBL/GenBank/DDBJ databases">
        <title>Jannaschia ovalis sp. nov., a marine bacterium isolated from sea tidal flat.</title>
        <authorList>
            <person name="Kwon D.Y."/>
            <person name="Kim J.-J."/>
        </authorList>
    </citation>
    <scope>NUCLEOTIDE SEQUENCE [LARGE SCALE GENOMIC DNA]</scope>
    <source>
        <strain evidence="2 3">GRR-S6-38</strain>
    </source>
</reference>